<dbReference type="WBParaSite" id="nRc.2.0.1.t19381-RA">
    <property type="protein sequence ID" value="nRc.2.0.1.t19381-RA"/>
    <property type="gene ID" value="nRc.2.0.1.g19381"/>
</dbReference>
<feature type="region of interest" description="Disordered" evidence="1">
    <location>
        <begin position="161"/>
        <end position="185"/>
    </location>
</feature>
<name>A0A915IYU7_ROMCU</name>
<dbReference type="AlphaFoldDB" id="A0A915IYU7"/>
<evidence type="ECO:0000313" key="3">
    <source>
        <dbReference type="WBParaSite" id="nRc.2.0.1.t19381-RA"/>
    </source>
</evidence>
<proteinExistence type="predicted"/>
<sequence>MPSLFRKWPPPGSLRSEKSSGLDLGCPIQWSEQMERRPGMKMKRPMKLMIECCWAAMVQNWLTAKKLLIKMERFLTAPFRCIGLWSPILENPLRGSCPQGYQPGFYILPRRTKHAFCPDQAHQMLLLPCTVLEFQSDNAAARNKSYAIGHAAINGTTQVPVPPGTTAPASSNLLAPPSSGQSSTTAATTCASAPVVSQILPPSTAMHGNTDPTITCTDSLDSFINIDPPLAPAATGVPTNDHQSSLAIANANKVHNSRLEAGDALEQLSTAAAGITNNVLMVKTINQIIGTVSDQIQAQQISVQGEIQEQVQATNTGFAPLAEQMQQLISTTTTAALACNNPLTPRPPPVISRFQGEEPRDIYIPNETLHETEPALVFGHSPACVKPKAPSMDTLYNNQFSCTASGEDKISLTVPQRYPPPMDYPPEDYYDHLQPPFKLLRTSHREEDSRIKTIVDNMHGLVIDSSATNKRLLRFFIRLENEFEYNASNHVKMSALHRLTRDTLSDMIQDMTG</sequence>
<dbReference type="Proteomes" id="UP000887565">
    <property type="component" value="Unplaced"/>
</dbReference>
<feature type="compositionally biased region" description="Low complexity" evidence="1">
    <location>
        <begin position="166"/>
        <end position="185"/>
    </location>
</feature>
<evidence type="ECO:0000256" key="1">
    <source>
        <dbReference type="SAM" id="MobiDB-lite"/>
    </source>
</evidence>
<evidence type="ECO:0000313" key="2">
    <source>
        <dbReference type="Proteomes" id="UP000887565"/>
    </source>
</evidence>
<accession>A0A915IYU7</accession>
<feature type="region of interest" description="Disordered" evidence="1">
    <location>
        <begin position="1"/>
        <end position="24"/>
    </location>
</feature>
<keyword evidence="2" id="KW-1185">Reference proteome</keyword>
<reference evidence="3" key="1">
    <citation type="submission" date="2022-11" db="UniProtKB">
        <authorList>
            <consortium name="WormBaseParasite"/>
        </authorList>
    </citation>
    <scope>IDENTIFICATION</scope>
</reference>
<organism evidence="2 3">
    <name type="scientific">Romanomermis culicivorax</name>
    <name type="common">Nematode worm</name>
    <dbReference type="NCBI Taxonomy" id="13658"/>
    <lineage>
        <taxon>Eukaryota</taxon>
        <taxon>Metazoa</taxon>
        <taxon>Ecdysozoa</taxon>
        <taxon>Nematoda</taxon>
        <taxon>Enoplea</taxon>
        <taxon>Dorylaimia</taxon>
        <taxon>Mermithida</taxon>
        <taxon>Mermithoidea</taxon>
        <taxon>Mermithidae</taxon>
        <taxon>Romanomermis</taxon>
    </lineage>
</organism>
<protein>
    <submittedName>
        <fullName evidence="3">Uncharacterized protein</fullName>
    </submittedName>
</protein>